<keyword evidence="1" id="KW-0880">Kelch repeat</keyword>
<dbReference type="PROSITE" id="PS50097">
    <property type="entry name" value="BTB"/>
    <property type="match status" value="1"/>
</dbReference>
<dbReference type="CDD" id="cd18186">
    <property type="entry name" value="BTB_POZ_ZBTB_KLHL-like"/>
    <property type="match status" value="1"/>
</dbReference>
<dbReference type="Pfam" id="PF00651">
    <property type="entry name" value="BTB"/>
    <property type="match status" value="1"/>
</dbReference>
<dbReference type="InterPro" id="IPR017096">
    <property type="entry name" value="BTB-kelch_protein"/>
</dbReference>
<evidence type="ECO:0000256" key="2">
    <source>
        <dbReference type="ARBA" id="ARBA00022737"/>
    </source>
</evidence>
<evidence type="ECO:0000256" key="1">
    <source>
        <dbReference type="ARBA" id="ARBA00022441"/>
    </source>
</evidence>
<dbReference type="Pfam" id="PF01344">
    <property type="entry name" value="Kelch_1"/>
    <property type="match status" value="2"/>
</dbReference>
<dbReference type="Pfam" id="PF07707">
    <property type="entry name" value="BACK"/>
    <property type="match status" value="1"/>
</dbReference>
<dbReference type="InterPro" id="IPR006652">
    <property type="entry name" value="Kelch_1"/>
</dbReference>
<reference evidence="4 5" key="1">
    <citation type="submission" date="2022-05" db="EMBL/GenBank/DDBJ databases">
        <authorList>
            <consortium name="Genoscope - CEA"/>
            <person name="William W."/>
        </authorList>
    </citation>
    <scope>NUCLEOTIDE SEQUENCE [LARGE SCALE GENOMIC DNA]</scope>
</reference>
<evidence type="ECO:0000313" key="5">
    <source>
        <dbReference type="Proteomes" id="UP001159427"/>
    </source>
</evidence>
<dbReference type="InterPro" id="IPR011333">
    <property type="entry name" value="SKP1/BTB/POZ_sf"/>
</dbReference>
<dbReference type="SUPFAM" id="SSF54695">
    <property type="entry name" value="POZ domain"/>
    <property type="match status" value="1"/>
</dbReference>
<evidence type="ECO:0000259" key="3">
    <source>
        <dbReference type="PROSITE" id="PS50097"/>
    </source>
</evidence>
<accession>A0ABN8LZB2</accession>
<name>A0ABN8LZB2_9CNID</name>
<keyword evidence="2" id="KW-0677">Repeat</keyword>
<dbReference type="SMART" id="SM00225">
    <property type="entry name" value="BTB"/>
    <property type="match status" value="1"/>
</dbReference>
<dbReference type="Proteomes" id="UP001159427">
    <property type="component" value="Unassembled WGS sequence"/>
</dbReference>
<sequence length="572" mass="65126">MDSLLQPVAGDNEQHQFCVEVMKRLNIQRRNEHLCDVILEVGSGDHQARLKAHKIVLCAASPFFYNALNIDMTEKKEGVIKLEQTSKAVMGEVLEYLYTGHVDINEQNVFDLLQLADFLIVPNLKVTSVEFISQTLSSSSCLMAYYSAIKYQCPDLQKQASDFIFANFMSVAKSEDFQNLKCEQVEEWISSDEIQVKSEEEVFHVISKWTEGRDHKECKFYELFRHVRVAYMSRSFVLNVILPHPLVKGSAVCTEFVLNAMKEVSSGREDCYFAKPPRNCLKSYEDGLVVCGLDKTYCYIPSDNRCYKMADMRTKGQLPGTCMDTCHGKLYIMIISGDGDTTELKRYDPLVNSWDPMEEHAEDTFYAVVNFQGCLYLIWWNRVHRYNPETNLWQEVAPMSVARWGVCAVADQKSLYAIAGKSGDELLDLVETYDPERNSWSKVGPTSERKMFSCGAVVKGKVFLFGGFLVSNGIETFSSCIEMYDPTSNVWSILQNANWLCAMSAVSFKENIYVTCRKGDEISLYRYDFDKSELQPCASCCSSGDDNFPPWAIATLRIPKDILRTFVKMKAV</sequence>
<dbReference type="SMART" id="SM00612">
    <property type="entry name" value="Kelch"/>
    <property type="match status" value="3"/>
</dbReference>
<dbReference type="InterPro" id="IPR011705">
    <property type="entry name" value="BACK"/>
</dbReference>
<dbReference type="EMBL" id="CALNXI010000228">
    <property type="protein sequence ID" value="CAH3022651.1"/>
    <property type="molecule type" value="Genomic_DNA"/>
</dbReference>
<comment type="caution">
    <text evidence="4">The sequence shown here is derived from an EMBL/GenBank/DDBJ whole genome shotgun (WGS) entry which is preliminary data.</text>
</comment>
<dbReference type="SMART" id="SM00875">
    <property type="entry name" value="BACK"/>
    <property type="match status" value="1"/>
</dbReference>
<gene>
    <name evidence="4" type="ORF">PEVE_00016299</name>
</gene>
<evidence type="ECO:0000313" key="4">
    <source>
        <dbReference type="EMBL" id="CAH3022651.1"/>
    </source>
</evidence>
<dbReference type="SUPFAM" id="SSF117281">
    <property type="entry name" value="Kelch motif"/>
    <property type="match status" value="1"/>
</dbReference>
<dbReference type="PIRSF" id="PIRSF037037">
    <property type="entry name" value="Kelch-like_protein_gigaxonin"/>
    <property type="match status" value="1"/>
</dbReference>
<dbReference type="PANTHER" id="PTHR24412">
    <property type="entry name" value="KELCH PROTEIN"/>
    <property type="match status" value="1"/>
</dbReference>
<protein>
    <recommendedName>
        <fullName evidence="3">BTB domain-containing protein</fullName>
    </recommendedName>
</protein>
<dbReference type="PANTHER" id="PTHR24412:SF497">
    <property type="entry name" value="KELCH-LIKE PROTEIN 18"/>
    <property type="match status" value="1"/>
</dbReference>
<organism evidence="4 5">
    <name type="scientific">Porites evermanni</name>
    <dbReference type="NCBI Taxonomy" id="104178"/>
    <lineage>
        <taxon>Eukaryota</taxon>
        <taxon>Metazoa</taxon>
        <taxon>Cnidaria</taxon>
        <taxon>Anthozoa</taxon>
        <taxon>Hexacorallia</taxon>
        <taxon>Scleractinia</taxon>
        <taxon>Fungiina</taxon>
        <taxon>Poritidae</taxon>
        <taxon>Porites</taxon>
    </lineage>
</organism>
<dbReference type="InterPro" id="IPR015915">
    <property type="entry name" value="Kelch-typ_b-propeller"/>
</dbReference>
<dbReference type="InterPro" id="IPR000210">
    <property type="entry name" value="BTB/POZ_dom"/>
</dbReference>
<keyword evidence="5" id="KW-1185">Reference proteome</keyword>
<proteinExistence type="predicted"/>
<dbReference type="Gene3D" id="1.25.40.420">
    <property type="match status" value="1"/>
</dbReference>
<dbReference type="Gene3D" id="3.30.710.10">
    <property type="entry name" value="Potassium Channel Kv1.1, Chain A"/>
    <property type="match status" value="1"/>
</dbReference>
<feature type="domain" description="BTB" evidence="3">
    <location>
        <begin position="35"/>
        <end position="106"/>
    </location>
</feature>
<dbReference type="Gene3D" id="2.120.10.80">
    <property type="entry name" value="Kelch-type beta propeller"/>
    <property type="match status" value="1"/>
</dbReference>